<keyword evidence="1 4" id="KW-0808">Transferase</keyword>
<gene>
    <name evidence="4" type="ordered locus">Rpdx1_1401</name>
</gene>
<protein>
    <submittedName>
        <fullName evidence="4">Glycosyl transferase group 1</fullName>
    </submittedName>
</protein>
<dbReference type="AlphaFoldDB" id="E6VHD5"/>
<organism evidence="4 5">
    <name type="scientific">Rhodopseudomonas palustris (strain DX-1)</name>
    <dbReference type="NCBI Taxonomy" id="652103"/>
    <lineage>
        <taxon>Bacteria</taxon>
        <taxon>Pseudomonadati</taxon>
        <taxon>Pseudomonadota</taxon>
        <taxon>Alphaproteobacteria</taxon>
        <taxon>Hyphomicrobiales</taxon>
        <taxon>Nitrobacteraceae</taxon>
        <taxon>Rhodopseudomonas</taxon>
    </lineage>
</organism>
<evidence type="ECO:0000259" key="3">
    <source>
        <dbReference type="Pfam" id="PF00534"/>
    </source>
</evidence>
<dbReference type="Gene3D" id="3.40.50.2000">
    <property type="entry name" value="Glycogen Phosphorylase B"/>
    <property type="match status" value="1"/>
</dbReference>
<reference evidence="4" key="1">
    <citation type="submission" date="2010-12" db="EMBL/GenBank/DDBJ databases">
        <title>Complete sequence of Rhodopseudomonas palustris DX-1.</title>
        <authorList>
            <consortium name="US DOE Joint Genome Institute"/>
            <person name="Lucas S."/>
            <person name="Copeland A."/>
            <person name="Lapidus A."/>
            <person name="Cheng J.-F."/>
            <person name="Goodwin L."/>
            <person name="Pitluck S."/>
            <person name="Misra M."/>
            <person name="Chertkov O."/>
            <person name="Detter J.C."/>
            <person name="Han C."/>
            <person name="Tapia R."/>
            <person name="Land M."/>
            <person name="Hauser L."/>
            <person name="Kyrpides N."/>
            <person name="Ivanova N."/>
            <person name="Ovchinnikova G."/>
            <person name="Logan B."/>
            <person name="Oda Y."/>
            <person name="Harwood C."/>
            <person name="Woyke T."/>
        </authorList>
    </citation>
    <scope>NUCLEOTIDE SEQUENCE [LARGE SCALE GENOMIC DNA]</scope>
    <source>
        <strain evidence="4">DX-1</strain>
    </source>
</reference>
<dbReference type="BioCyc" id="RPAL652103:RPDX1_RS06915-MONOMER"/>
<sequence>MDQTADRHDQPWLWMDVSTSARARSGQMNGTLRVEQSYIRALSAEMAATLRFCRFDPLRRDYVAVAAPPDLSGKPVASKPKSRSSSGIAATLKPIGKSVERAVKTAVRGATASLLRKTSHTEPLPKLGGGGLGEVLFLAGENWSRVDFAAVARMRRERGTRVAALCQDFIPAVAPQFFAGGDFVAKFDAYAQFLIQEADLVVSISEATKRDILGYAQRHGGMRGDVEIVHLGADIPAPQTARRPAALTGAQAARFVISVSTIQSRKNFDLLYHLWRRLTEQNTPNLPTLVIVGQPGFGSTDLLWQIANDPVTANSILHLPRAGDDELAWLYQQCLFTLYPSFYEGWGLPVSESLAFGKYCLASDASSLPEAGAGLARHLDPLDFVAWRDAVLDLIAEPEQLARYEAAIRAGYRPVTWAQSATRLTEVLRGLAATGSATHPR</sequence>
<dbReference type="HOGENOM" id="CLU_616594_0_0_5"/>
<evidence type="ECO:0000313" key="4">
    <source>
        <dbReference type="EMBL" id="ADU43024.1"/>
    </source>
</evidence>
<feature type="domain" description="Glycosyl transferase family 1" evidence="3">
    <location>
        <begin position="254"/>
        <end position="404"/>
    </location>
</feature>
<dbReference type="EMBL" id="CP002418">
    <property type="protein sequence ID" value="ADU43024.1"/>
    <property type="molecule type" value="Genomic_DNA"/>
</dbReference>
<dbReference type="OrthoDB" id="9801609at2"/>
<dbReference type="PANTHER" id="PTHR46401">
    <property type="entry name" value="GLYCOSYLTRANSFERASE WBBK-RELATED"/>
    <property type="match status" value="1"/>
</dbReference>
<evidence type="ECO:0000313" key="5">
    <source>
        <dbReference type="Proteomes" id="UP000001402"/>
    </source>
</evidence>
<dbReference type="STRING" id="652103.Rpdx1_1401"/>
<evidence type="ECO:0000256" key="2">
    <source>
        <dbReference type="SAM" id="MobiDB-lite"/>
    </source>
</evidence>
<dbReference type="eggNOG" id="COG0438">
    <property type="taxonomic scope" value="Bacteria"/>
</dbReference>
<dbReference type="Proteomes" id="UP000001402">
    <property type="component" value="Chromosome"/>
</dbReference>
<dbReference type="KEGG" id="rpx:Rpdx1_1401"/>
<dbReference type="SUPFAM" id="SSF53756">
    <property type="entry name" value="UDP-Glycosyltransferase/glycogen phosphorylase"/>
    <property type="match status" value="1"/>
</dbReference>
<dbReference type="PANTHER" id="PTHR46401:SF2">
    <property type="entry name" value="GLYCOSYLTRANSFERASE WBBK-RELATED"/>
    <property type="match status" value="1"/>
</dbReference>
<dbReference type="CDD" id="cd03809">
    <property type="entry name" value="GT4_MtfB-like"/>
    <property type="match status" value="1"/>
</dbReference>
<accession>E6VHD5</accession>
<dbReference type="Pfam" id="PF00534">
    <property type="entry name" value="Glycos_transf_1"/>
    <property type="match status" value="1"/>
</dbReference>
<dbReference type="InterPro" id="IPR001296">
    <property type="entry name" value="Glyco_trans_1"/>
</dbReference>
<name>E6VHD5_RHOPX</name>
<dbReference type="GO" id="GO:0016757">
    <property type="term" value="F:glycosyltransferase activity"/>
    <property type="evidence" value="ECO:0007669"/>
    <property type="project" value="InterPro"/>
</dbReference>
<feature type="region of interest" description="Disordered" evidence="2">
    <location>
        <begin position="69"/>
        <end position="89"/>
    </location>
</feature>
<evidence type="ECO:0000256" key="1">
    <source>
        <dbReference type="ARBA" id="ARBA00022679"/>
    </source>
</evidence>
<proteinExistence type="predicted"/>